<evidence type="ECO:0000256" key="1">
    <source>
        <dbReference type="SAM" id="MobiDB-lite"/>
    </source>
</evidence>
<feature type="region of interest" description="Disordered" evidence="1">
    <location>
        <begin position="1"/>
        <end position="47"/>
    </location>
</feature>
<keyword evidence="3" id="KW-1185">Reference proteome</keyword>
<reference evidence="3" key="1">
    <citation type="journal article" date="2024" name="IScience">
        <title>Strigolactones Initiate the Formation of Haustorium-like Structures in Castilleja.</title>
        <authorList>
            <person name="Buerger M."/>
            <person name="Peterson D."/>
            <person name="Chory J."/>
        </authorList>
    </citation>
    <scope>NUCLEOTIDE SEQUENCE [LARGE SCALE GENOMIC DNA]</scope>
</reference>
<dbReference type="EMBL" id="JAVIJP010000018">
    <property type="protein sequence ID" value="KAL3639635.1"/>
    <property type="molecule type" value="Genomic_DNA"/>
</dbReference>
<feature type="compositionally biased region" description="Polar residues" evidence="1">
    <location>
        <begin position="7"/>
        <end position="16"/>
    </location>
</feature>
<evidence type="ECO:0000313" key="2">
    <source>
        <dbReference type="EMBL" id="KAL3639635.1"/>
    </source>
</evidence>
<proteinExistence type="predicted"/>
<name>A0ABD3DBE4_9LAMI</name>
<sequence length="47" mass="5182">MEDSAAKDQSSASGRSTLKLLRYPLRSAKKSQEDKSPLVDSSNTIKR</sequence>
<organism evidence="2 3">
    <name type="scientific">Castilleja foliolosa</name>
    <dbReference type="NCBI Taxonomy" id="1961234"/>
    <lineage>
        <taxon>Eukaryota</taxon>
        <taxon>Viridiplantae</taxon>
        <taxon>Streptophyta</taxon>
        <taxon>Embryophyta</taxon>
        <taxon>Tracheophyta</taxon>
        <taxon>Spermatophyta</taxon>
        <taxon>Magnoliopsida</taxon>
        <taxon>eudicotyledons</taxon>
        <taxon>Gunneridae</taxon>
        <taxon>Pentapetalae</taxon>
        <taxon>asterids</taxon>
        <taxon>lamiids</taxon>
        <taxon>Lamiales</taxon>
        <taxon>Orobanchaceae</taxon>
        <taxon>Pedicularideae</taxon>
        <taxon>Castillejinae</taxon>
        <taxon>Castilleja</taxon>
    </lineage>
</organism>
<evidence type="ECO:0000313" key="3">
    <source>
        <dbReference type="Proteomes" id="UP001632038"/>
    </source>
</evidence>
<dbReference type="AlphaFoldDB" id="A0ABD3DBE4"/>
<comment type="caution">
    <text evidence="2">The sequence shown here is derived from an EMBL/GenBank/DDBJ whole genome shotgun (WGS) entry which is preliminary data.</text>
</comment>
<gene>
    <name evidence="2" type="ORF">CASFOL_017542</name>
</gene>
<protein>
    <submittedName>
        <fullName evidence="2">Uncharacterized protein</fullName>
    </submittedName>
</protein>
<dbReference type="Proteomes" id="UP001632038">
    <property type="component" value="Unassembled WGS sequence"/>
</dbReference>
<accession>A0ABD3DBE4</accession>